<dbReference type="OrthoDB" id="3623011at2"/>
<organism evidence="1 2">
    <name type="scientific">Prauserella marina</name>
    <dbReference type="NCBI Taxonomy" id="530584"/>
    <lineage>
        <taxon>Bacteria</taxon>
        <taxon>Bacillati</taxon>
        <taxon>Actinomycetota</taxon>
        <taxon>Actinomycetes</taxon>
        <taxon>Pseudonocardiales</taxon>
        <taxon>Pseudonocardiaceae</taxon>
        <taxon>Prauserella</taxon>
    </lineage>
</organism>
<dbReference type="AlphaFoldDB" id="A0A1G6Q5E9"/>
<name>A0A1G6Q5E9_9PSEU</name>
<reference evidence="1 2" key="1">
    <citation type="submission" date="2016-10" db="EMBL/GenBank/DDBJ databases">
        <authorList>
            <person name="de Groot N.N."/>
        </authorList>
    </citation>
    <scope>NUCLEOTIDE SEQUENCE [LARGE SCALE GENOMIC DNA]</scope>
    <source>
        <strain evidence="1 2">CGMCC 4.5506</strain>
    </source>
</reference>
<dbReference type="RefSeq" id="WP_091803156.1">
    <property type="nucleotide sequence ID" value="NZ_CP016353.1"/>
</dbReference>
<gene>
    <name evidence="1" type="ORF">SAMN05421630_104241</name>
</gene>
<keyword evidence="2" id="KW-1185">Reference proteome</keyword>
<evidence type="ECO:0000313" key="1">
    <source>
        <dbReference type="EMBL" id="SDC87538.1"/>
    </source>
</evidence>
<dbReference type="Proteomes" id="UP000199494">
    <property type="component" value="Unassembled WGS sequence"/>
</dbReference>
<accession>A0A1G6Q5E9</accession>
<dbReference type="EMBL" id="FMZE01000004">
    <property type="protein sequence ID" value="SDC87538.1"/>
    <property type="molecule type" value="Genomic_DNA"/>
</dbReference>
<evidence type="ECO:0000313" key="2">
    <source>
        <dbReference type="Proteomes" id="UP000199494"/>
    </source>
</evidence>
<sequence length="143" mass="15337">MADAHAKGLTALRVVLGFSLLATGLHYTHNTFAIAEYPRIEWLSLGAAQILVAGGWFLFTAAGIAGYVAYTRRRYWAARGLLLLYSVSGLVSLGHFLVGPVDIPPFWFATIYLDVAAAVAVWAFVVWSAVAVGERAEALAPSP</sequence>
<protein>
    <submittedName>
        <fullName evidence="1">Uncharacterized protein</fullName>
    </submittedName>
</protein>
<proteinExistence type="predicted"/>